<dbReference type="PROSITE" id="PS00154">
    <property type="entry name" value="ATPASE_E1_E2"/>
    <property type="match status" value="1"/>
</dbReference>
<dbReference type="PRINTS" id="PR00119">
    <property type="entry name" value="CATATPASE"/>
</dbReference>
<feature type="transmembrane region" description="Helical" evidence="13">
    <location>
        <begin position="72"/>
        <end position="91"/>
    </location>
</feature>
<keyword evidence="13" id="KW-0375">Hydrogen ion transport</keyword>
<accession>A0A9W8L3B7</accession>
<evidence type="ECO:0000256" key="5">
    <source>
        <dbReference type="ARBA" id="ARBA00022692"/>
    </source>
</evidence>
<dbReference type="GO" id="GO:0016887">
    <property type="term" value="F:ATP hydrolysis activity"/>
    <property type="evidence" value="ECO:0007669"/>
    <property type="project" value="InterPro"/>
</dbReference>
<dbReference type="InterPro" id="IPR023298">
    <property type="entry name" value="ATPase_P-typ_TM_dom_sf"/>
</dbReference>
<keyword evidence="10 13" id="KW-1278">Translocase</keyword>
<feature type="transmembrane region" description="Helical" evidence="13">
    <location>
        <begin position="97"/>
        <end position="116"/>
    </location>
</feature>
<evidence type="ECO:0000256" key="11">
    <source>
        <dbReference type="ARBA" id="ARBA00022989"/>
    </source>
</evidence>
<keyword evidence="12 13" id="KW-0472">Membrane</keyword>
<dbReference type="Gene3D" id="2.70.150.10">
    <property type="entry name" value="Calcium-transporting ATPase, cytoplasmic transduction domain A"/>
    <property type="match status" value="1"/>
</dbReference>
<feature type="transmembrane region" description="Helical" evidence="13">
    <location>
        <begin position="685"/>
        <end position="709"/>
    </location>
</feature>
<keyword evidence="9 13" id="KW-0460">Magnesium</keyword>
<dbReference type="InterPro" id="IPR018303">
    <property type="entry name" value="ATPase_P-typ_P_site"/>
</dbReference>
<dbReference type="Pfam" id="PF00122">
    <property type="entry name" value="E1-E2_ATPase"/>
    <property type="match status" value="1"/>
</dbReference>
<dbReference type="SUPFAM" id="SSF81653">
    <property type="entry name" value="Calcium ATPase, transduction domain A"/>
    <property type="match status" value="1"/>
</dbReference>
<evidence type="ECO:0000313" key="15">
    <source>
        <dbReference type="EMBL" id="KAJ2684631.1"/>
    </source>
</evidence>
<evidence type="ECO:0000256" key="9">
    <source>
        <dbReference type="ARBA" id="ARBA00022842"/>
    </source>
</evidence>
<dbReference type="FunFam" id="2.70.150.10:FF:000042">
    <property type="entry name" value="Plasma membrane ATPase"/>
    <property type="match status" value="1"/>
</dbReference>
<keyword evidence="6" id="KW-0479">Metal-binding</keyword>
<keyword evidence="8 13" id="KW-0067">ATP-binding</keyword>
<protein>
    <recommendedName>
        <fullName evidence="13">Plasma membrane ATPase</fullName>
        <ecNumber evidence="13">7.1.2.1</ecNumber>
    </recommendedName>
</protein>
<dbReference type="CDD" id="cd02076">
    <property type="entry name" value="P-type_ATPase_H"/>
    <property type="match status" value="1"/>
</dbReference>
<dbReference type="NCBIfam" id="TIGR01647">
    <property type="entry name" value="ATPase-IIIA_H"/>
    <property type="match status" value="1"/>
</dbReference>
<dbReference type="GO" id="GO:0005886">
    <property type="term" value="C:plasma membrane"/>
    <property type="evidence" value="ECO:0007669"/>
    <property type="project" value="UniProtKB-SubCell"/>
</dbReference>
<dbReference type="Gene3D" id="3.40.50.1000">
    <property type="entry name" value="HAD superfamily/HAD-like"/>
    <property type="match status" value="1"/>
</dbReference>
<name>A0A9W8L3B7_9FUNG</name>
<feature type="transmembrane region" description="Helical" evidence="13">
    <location>
        <begin position="296"/>
        <end position="319"/>
    </location>
</feature>
<dbReference type="PANTHER" id="PTHR42861">
    <property type="entry name" value="CALCIUM-TRANSPORTING ATPASE"/>
    <property type="match status" value="1"/>
</dbReference>
<evidence type="ECO:0000256" key="8">
    <source>
        <dbReference type="ARBA" id="ARBA00022840"/>
    </source>
</evidence>
<evidence type="ECO:0000256" key="1">
    <source>
        <dbReference type="ARBA" id="ARBA00003417"/>
    </source>
</evidence>
<keyword evidence="4" id="KW-0597">Phosphoprotein</keyword>
<evidence type="ECO:0000256" key="13">
    <source>
        <dbReference type="RuleBase" id="RU362083"/>
    </source>
</evidence>
<keyword evidence="16" id="KW-1185">Reference proteome</keyword>
<dbReference type="FunFam" id="3.40.50.1000:FF:000211">
    <property type="entry name" value="Plasma membrane ATPase"/>
    <property type="match status" value="1"/>
</dbReference>
<dbReference type="SFLD" id="SFLDS00003">
    <property type="entry name" value="Haloacid_Dehalogenase"/>
    <property type="match status" value="1"/>
</dbReference>
<dbReference type="SUPFAM" id="SSF56784">
    <property type="entry name" value="HAD-like"/>
    <property type="match status" value="1"/>
</dbReference>
<dbReference type="InterPro" id="IPR036412">
    <property type="entry name" value="HAD-like_sf"/>
</dbReference>
<dbReference type="InterPro" id="IPR044492">
    <property type="entry name" value="P_typ_ATPase_HD_dom"/>
</dbReference>
<dbReference type="NCBIfam" id="TIGR01494">
    <property type="entry name" value="ATPase_P-type"/>
    <property type="match status" value="2"/>
</dbReference>
<feature type="transmembrane region" description="Helical" evidence="13">
    <location>
        <begin position="658"/>
        <end position="679"/>
    </location>
</feature>
<dbReference type="GO" id="GO:0046872">
    <property type="term" value="F:metal ion binding"/>
    <property type="evidence" value="ECO:0007669"/>
    <property type="project" value="UniProtKB-KW"/>
</dbReference>
<dbReference type="SFLD" id="SFLDF00027">
    <property type="entry name" value="p-type_atpase"/>
    <property type="match status" value="1"/>
</dbReference>
<evidence type="ECO:0000256" key="4">
    <source>
        <dbReference type="ARBA" id="ARBA00022553"/>
    </source>
</evidence>
<dbReference type="InterPro" id="IPR001757">
    <property type="entry name" value="P_typ_ATPase"/>
</dbReference>
<dbReference type="EMBL" id="JANBTX010000197">
    <property type="protein sequence ID" value="KAJ2684631.1"/>
    <property type="molecule type" value="Genomic_DNA"/>
</dbReference>
<dbReference type="Pfam" id="PF00702">
    <property type="entry name" value="Hydrolase"/>
    <property type="match status" value="1"/>
</dbReference>
<feature type="domain" description="Cation-transporting P-type ATPase N-terminal" evidence="14">
    <location>
        <begin position="23"/>
        <end position="96"/>
    </location>
</feature>
<dbReference type="InterPro" id="IPR008250">
    <property type="entry name" value="ATPase_P-typ_transduc_dom_A_sf"/>
</dbReference>
<dbReference type="SMART" id="SM00831">
    <property type="entry name" value="Cation_ATPase_N"/>
    <property type="match status" value="1"/>
</dbReference>
<dbReference type="InterPro" id="IPR023214">
    <property type="entry name" value="HAD_sf"/>
</dbReference>
<keyword evidence="13" id="KW-0406">Ion transport</keyword>
<evidence type="ECO:0000256" key="2">
    <source>
        <dbReference type="ARBA" id="ARBA00004141"/>
    </source>
</evidence>
<evidence type="ECO:0000256" key="3">
    <source>
        <dbReference type="ARBA" id="ARBA00008804"/>
    </source>
</evidence>
<dbReference type="OrthoDB" id="116380at2759"/>
<dbReference type="Proteomes" id="UP001151516">
    <property type="component" value="Unassembled WGS sequence"/>
</dbReference>
<keyword evidence="5 13" id="KW-0812">Transmembrane</keyword>
<feature type="transmembrane region" description="Helical" evidence="13">
    <location>
        <begin position="721"/>
        <end position="743"/>
    </location>
</feature>
<dbReference type="EC" id="7.1.2.1" evidence="13"/>
<evidence type="ECO:0000256" key="12">
    <source>
        <dbReference type="ARBA" id="ARBA00023136"/>
    </source>
</evidence>
<feature type="transmembrane region" description="Helical" evidence="13">
    <location>
        <begin position="834"/>
        <end position="856"/>
    </location>
</feature>
<dbReference type="InterPro" id="IPR059000">
    <property type="entry name" value="ATPase_P-type_domA"/>
</dbReference>
<dbReference type="AlphaFoldDB" id="A0A9W8L3B7"/>
<feature type="transmembrane region" description="Helical" evidence="13">
    <location>
        <begin position="800"/>
        <end position="822"/>
    </location>
</feature>
<dbReference type="SUPFAM" id="SSF81660">
    <property type="entry name" value="Metal cation-transporting ATPase, ATP-binding domain N"/>
    <property type="match status" value="1"/>
</dbReference>
<dbReference type="SUPFAM" id="SSF81665">
    <property type="entry name" value="Calcium ATPase, transmembrane domain M"/>
    <property type="match status" value="1"/>
</dbReference>
<comment type="subcellular location">
    <subcellularLocation>
        <location evidence="13">Cell membrane</location>
        <topology evidence="13">Multi-pass membrane protein</topology>
    </subcellularLocation>
    <subcellularLocation>
        <location evidence="2">Membrane</location>
        <topology evidence="2">Multi-pass membrane protein</topology>
    </subcellularLocation>
</comment>
<evidence type="ECO:0000313" key="16">
    <source>
        <dbReference type="Proteomes" id="UP001151516"/>
    </source>
</evidence>
<dbReference type="Gene3D" id="3.40.1110.10">
    <property type="entry name" value="Calcium-transporting ATPase, cytoplasmic domain N"/>
    <property type="match status" value="1"/>
</dbReference>
<dbReference type="Gene3D" id="1.20.1110.10">
    <property type="entry name" value="Calcium-transporting ATPase, transmembrane domain"/>
    <property type="match status" value="1"/>
</dbReference>
<evidence type="ECO:0000259" key="14">
    <source>
        <dbReference type="SMART" id="SM00831"/>
    </source>
</evidence>
<keyword evidence="11 13" id="KW-1133">Transmembrane helix</keyword>
<sequence>MSTNEKKVVNEKATEFEDHQHVEVSEELPSELEALLHAEPLQGLSASEVEERMAQFGRNEISEKKTNPLLKFLSYFTGAIAYLIELAFILSGVVEDWVDFGIIGGLLIINALIGFIEESKADAALDALKNTLALKSRVFRDGKLIEVESATLVPGDIIAVRLGDIIPADGRLLGISVDGSDSEVNLQVDQSALTGESLPVEKKKGDTIYSSSICKQGQMLAVVTKTGANTFIGRAANLISITNEQGHFQKIVNQIGNFLVVITLTMVIIIFIYLLLRRNNEVDKLSRKDVFDVLRDVLVLTVAAIPVGLPTVMSVTMAVGAKQLAAKQVIVKRLTAVEEMASVSVLCSDKTGTLTLNKLTFDEPYLKPGFTKEDLLLYSYLASEPGANDPIELAVRTAAKRDVPLLAECTGHTIPGFKVTSFVPFNPATKLTQATVIDHHASETFKVAKGAPQVIVKLVGGDNEATHAVNLLARRGLRALGVARTIPGSLEKWELIGMISLLDPPRPDSGETIRRCEEMGVVVKMVTGDQLIIAKEVAARLGMSRAILDANSLTDPDATDAQLADRCLHADGFAQVIPEHKYRVVELLQSKGLLVGMTGDGVNDAPALKKANVGIAVHDCTDAARSAADIVLLAPGLSTIVDGILTSRAIFQRMRSYALYRITSTVHFLIFFFIITLSYRWQMKAVLLIFIAVLNDAATLVISVDNAQISRRPDKWRIGQLITMSIILGCCLTVLSFSVFFIARDVFNIPDDAGKQSDDDTKDGRMETIIYLNVSSAPHFTIFSTRLAGFFWENLPSLTFTAAILATQVFAMFISIFGINGLTTAIGGGWGVSLLLVSLAYFVVLDAVKVFVFRIWSFELTVKLWPTRARKEKLRHRKERRLVEERVRQNIEKVRKASRVIYAASAFERAGRGMLPAYT</sequence>
<dbReference type="Pfam" id="PF00690">
    <property type="entry name" value="Cation_ATPase_N"/>
    <property type="match status" value="1"/>
</dbReference>
<dbReference type="PRINTS" id="PR00120">
    <property type="entry name" value="HATPASE"/>
</dbReference>
<dbReference type="GO" id="GO:0005524">
    <property type="term" value="F:ATP binding"/>
    <property type="evidence" value="ECO:0007669"/>
    <property type="project" value="UniProtKB-UniRule"/>
</dbReference>
<feature type="transmembrane region" description="Helical" evidence="13">
    <location>
        <begin position="255"/>
        <end position="276"/>
    </location>
</feature>
<evidence type="ECO:0000256" key="7">
    <source>
        <dbReference type="ARBA" id="ARBA00022741"/>
    </source>
</evidence>
<dbReference type="GO" id="GO:0008553">
    <property type="term" value="F:P-type proton-exporting transporter activity"/>
    <property type="evidence" value="ECO:0007669"/>
    <property type="project" value="UniProtKB-UniRule"/>
</dbReference>
<gene>
    <name evidence="15" type="ORF">IWW39_004790</name>
</gene>
<evidence type="ECO:0000256" key="10">
    <source>
        <dbReference type="ARBA" id="ARBA00022967"/>
    </source>
</evidence>
<keyword evidence="7 13" id="KW-0547">Nucleotide-binding</keyword>
<dbReference type="InterPro" id="IPR004014">
    <property type="entry name" value="ATPase_P-typ_cation-transptr_N"/>
</dbReference>
<dbReference type="InterPro" id="IPR023299">
    <property type="entry name" value="ATPase_P-typ_cyto_dom_N"/>
</dbReference>
<organism evidence="15 16">
    <name type="scientific">Coemansia spiralis</name>
    <dbReference type="NCBI Taxonomy" id="417178"/>
    <lineage>
        <taxon>Eukaryota</taxon>
        <taxon>Fungi</taxon>
        <taxon>Fungi incertae sedis</taxon>
        <taxon>Zoopagomycota</taxon>
        <taxon>Kickxellomycotina</taxon>
        <taxon>Kickxellomycetes</taxon>
        <taxon>Kickxellales</taxon>
        <taxon>Kickxellaceae</taxon>
        <taxon>Coemansia</taxon>
    </lineage>
</organism>
<comment type="catalytic activity">
    <reaction evidence="13">
        <text>ATP + H2O + H(+)(in) = ADP + phosphate + 2 H(+)(out)</text>
        <dbReference type="Rhea" id="RHEA:20852"/>
        <dbReference type="ChEBI" id="CHEBI:15377"/>
        <dbReference type="ChEBI" id="CHEBI:15378"/>
        <dbReference type="ChEBI" id="CHEBI:30616"/>
        <dbReference type="ChEBI" id="CHEBI:43474"/>
        <dbReference type="ChEBI" id="CHEBI:456216"/>
        <dbReference type="EC" id="7.1.2.1"/>
    </reaction>
</comment>
<proteinExistence type="inferred from homology"/>
<dbReference type="InterPro" id="IPR006534">
    <property type="entry name" value="P-type_ATPase_IIIA"/>
</dbReference>
<dbReference type="SFLD" id="SFLDG00002">
    <property type="entry name" value="C1.7:_P-type_atpase_like"/>
    <property type="match status" value="1"/>
</dbReference>
<reference evidence="15" key="1">
    <citation type="submission" date="2022-07" db="EMBL/GenBank/DDBJ databases">
        <title>Phylogenomic reconstructions and comparative analyses of Kickxellomycotina fungi.</title>
        <authorList>
            <person name="Reynolds N.K."/>
            <person name="Stajich J.E."/>
            <person name="Barry K."/>
            <person name="Grigoriev I.V."/>
            <person name="Crous P."/>
            <person name="Smith M.E."/>
        </authorList>
    </citation>
    <scope>NUCLEOTIDE SEQUENCE</scope>
    <source>
        <strain evidence="15">CBS 109367</strain>
    </source>
</reference>
<keyword evidence="13" id="KW-0813">Transport</keyword>
<dbReference type="GO" id="GO:0120029">
    <property type="term" value="P:proton export across plasma membrane"/>
    <property type="evidence" value="ECO:0007669"/>
    <property type="project" value="UniProtKB-UniRule"/>
</dbReference>
<comment type="caution">
    <text evidence="15">The sequence shown here is derived from an EMBL/GenBank/DDBJ whole genome shotgun (WGS) entry which is preliminary data.</text>
</comment>
<comment type="function">
    <text evidence="1">The plasma membrane ATPase of plants and fungi is a hydrogen ion pump. The proton gradient it generates drives the active transport of nutrients by H(+)-symport. The resulting external acidification and/or internal alkinization may mediate growth responses.</text>
</comment>
<evidence type="ECO:0000256" key="6">
    <source>
        <dbReference type="ARBA" id="ARBA00022723"/>
    </source>
</evidence>
<comment type="similarity">
    <text evidence="3 13">Belongs to the cation transport ATPase (P-type) (TC 3.A.3) family. Type IIIA subfamily.</text>
</comment>